<evidence type="ECO:0000313" key="10">
    <source>
        <dbReference type="Proteomes" id="UP000224740"/>
    </source>
</evidence>
<dbReference type="EMBL" id="NXAO01000036">
    <property type="protein sequence ID" value="PHO15128.1"/>
    <property type="molecule type" value="Genomic_DNA"/>
</dbReference>
<comment type="caution">
    <text evidence="9">The sequence shown here is derived from an EMBL/GenBank/DDBJ whole genome shotgun (WGS) entry which is preliminary data.</text>
</comment>
<keyword evidence="10" id="KW-1185">Reference proteome</keyword>
<reference evidence="10" key="1">
    <citation type="submission" date="2017-09" db="EMBL/GenBank/DDBJ databases">
        <title>Arcobacter canalis sp. nov., a new species isolated from a water canal contaminated with urban sewage.</title>
        <authorList>
            <person name="Perez-Cataluna A."/>
            <person name="Salas-Masso N."/>
            <person name="Figueras M.J."/>
        </authorList>
    </citation>
    <scope>NUCLEOTIDE SEQUENCE [LARGE SCALE GENOMIC DNA]</scope>
    <source>
        <strain evidence="10">CECT 7727</strain>
    </source>
</reference>
<dbReference type="InterPro" id="IPR023885">
    <property type="entry name" value="4Fe4S-binding_SPASM_dom"/>
</dbReference>
<sequence>MEVFLLQKFVIIQKNKRPIIKKFRKVHIEITNICNLKCSFCPPKIKPNATMNLEKFDELNCELKSYTKELAYHIVGDPLVLSNLNDYLNISKKHGLKVNITTTANNINKKHYEALSNTILKQINFSINSYNANSHKKSLNEYLQAIIDFIKYAQSINHEYFINLRIWNLDDTKSAKEFNKKVFDKINSEFESNIDIDDVYKNRPKNIRIARKIFFNFDDYFKWPSLDENVISTKGFCYGLDSHFGILSSGEVVPCCLDQNAVINLGNINSSKLDDILKSKRVLDIQKGFKKNILIEELCQKCDYRKRFDKEN</sequence>
<evidence type="ECO:0000259" key="8">
    <source>
        <dbReference type="Pfam" id="PF13186"/>
    </source>
</evidence>
<keyword evidence="3" id="KW-0949">S-adenosyl-L-methionine</keyword>
<name>A0ABX4LWV1_9BACT</name>
<evidence type="ECO:0000313" key="9">
    <source>
        <dbReference type="EMBL" id="PHO15128.1"/>
    </source>
</evidence>
<dbReference type="PANTHER" id="PTHR43787:SF10">
    <property type="entry name" value="COFACTOR MODIFYING PROTEIN"/>
    <property type="match status" value="1"/>
</dbReference>
<proteinExistence type="predicted"/>
<dbReference type="Proteomes" id="UP000224740">
    <property type="component" value="Unassembled WGS sequence"/>
</dbReference>
<keyword evidence="5" id="KW-0408">Iron</keyword>
<accession>A0ABX4LWV1</accession>
<dbReference type="InterPro" id="IPR013785">
    <property type="entry name" value="Aldolase_TIM"/>
</dbReference>
<dbReference type="SUPFAM" id="SSF102114">
    <property type="entry name" value="Radical SAM enzymes"/>
    <property type="match status" value="1"/>
</dbReference>
<evidence type="ECO:0000256" key="4">
    <source>
        <dbReference type="ARBA" id="ARBA00022723"/>
    </source>
</evidence>
<dbReference type="SFLD" id="SFLDS00029">
    <property type="entry name" value="Radical_SAM"/>
    <property type="match status" value="1"/>
</dbReference>
<protein>
    <submittedName>
        <fullName evidence="9">Radical SAM protein</fullName>
    </submittedName>
</protein>
<evidence type="ECO:0000259" key="7">
    <source>
        <dbReference type="Pfam" id="PF04055"/>
    </source>
</evidence>
<dbReference type="SFLD" id="SFLDG01067">
    <property type="entry name" value="SPASM/twitch_domain_containing"/>
    <property type="match status" value="1"/>
</dbReference>
<gene>
    <name evidence="9" type="ORF">CPH92_08430</name>
</gene>
<evidence type="ECO:0000256" key="5">
    <source>
        <dbReference type="ARBA" id="ARBA00023004"/>
    </source>
</evidence>
<comment type="cofactor">
    <cofactor evidence="1">
        <name>[4Fe-4S] cluster</name>
        <dbReference type="ChEBI" id="CHEBI:49883"/>
    </cofactor>
</comment>
<feature type="domain" description="4Fe4S-binding SPASM" evidence="8">
    <location>
        <begin position="237"/>
        <end position="303"/>
    </location>
</feature>
<evidence type="ECO:0000256" key="6">
    <source>
        <dbReference type="ARBA" id="ARBA00023014"/>
    </source>
</evidence>
<keyword evidence="2" id="KW-0004">4Fe-4S</keyword>
<dbReference type="InterPro" id="IPR007197">
    <property type="entry name" value="rSAM"/>
</dbReference>
<evidence type="ECO:0000256" key="1">
    <source>
        <dbReference type="ARBA" id="ARBA00001966"/>
    </source>
</evidence>
<dbReference type="Pfam" id="PF04055">
    <property type="entry name" value="Radical_SAM"/>
    <property type="match status" value="1"/>
</dbReference>
<dbReference type="CDD" id="cd21122">
    <property type="entry name" value="SPASM_rSAM"/>
    <property type="match status" value="1"/>
</dbReference>
<evidence type="ECO:0000256" key="3">
    <source>
        <dbReference type="ARBA" id="ARBA00022691"/>
    </source>
</evidence>
<keyword evidence="6" id="KW-0411">Iron-sulfur</keyword>
<evidence type="ECO:0000256" key="2">
    <source>
        <dbReference type="ARBA" id="ARBA00022485"/>
    </source>
</evidence>
<organism evidence="9 10">
    <name type="scientific">Malaciobacter marinus</name>
    <dbReference type="NCBI Taxonomy" id="505249"/>
    <lineage>
        <taxon>Bacteria</taxon>
        <taxon>Pseudomonadati</taxon>
        <taxon>Campylobacterota</taxon>
        <taxon>Epsilonproteobacteria</taxon>
        <taxon>Campylobacterales</taxon>
        <taxon>Arcobacteraceae</taxon>
        <taxon>Malaciobacter</taxon>
    </lineage>
</organism>
<dbReference type="PANTHER" id="PTHR43787">
    <property type="entry name" value="FEMO COFACTOR BIOSYNTHESIS PROTEIN NIFB-RELATED"/>
    <property type="match status" value="1"/>
</dbReference>
<dbReference type="InterPro" id="IPR058240">
    <property type="entry name" value="rSAM_sf"/>
</dbReference>
<dbReference type="Pfam" id="PF13186">
    <property type="entry name" value="SPASM"/>
    <property type="match status" value="1"/>
</dbReference>
<feature type="domain" description="Radical SAM core" evidence="7">
    <location>
        <begin position="28"/>
        <end position="159"/>
    </location>
</feature>
<dbReference type="Gene3D" id="3.20.20.70">
    <property type="entry name" value="Aldolase class I"/>
    <property type="match status" value="1"/>
</dbReference>
<dbReference type="CDD" id="cd01335">
    <property type="entry name" value="Radical_SAM"/>
    <property type="match status" value="1"/>
</dbReference>
<keyword evidence="4" id="KW-0479">Metal-binding</keyword>